<dbReference type="OrthoDB" id="275353at2759"/>
<dbReference type="PANTHER" id="PTHR11406">
    <property type="entry name" value="PHOSPHOGLYCERATE KINASE"/>
    <property type="match status" value="1"/>
</dbReference>
<gene>
    <name evidence="20" type="ORF">P154DRAFT_461631</name>
</gene>
<evidence type="ECO:0000256" key="5">
    <source>
        <dbReference type="ARBA" id="ARBA00011245"/>
    </source>
</evidence>
<keyword evidence="13" id="KW-0460">Magnesium</keyword>
<dbReference type="GO" id="GO:0006094">
    <property type="term" value="P:gluconeogenesis"/>
    <property type="evidence" value="ECO:0007669"/>
    <property type="project" value="TreeGrafter"/>
</dbReference>
<feature type="binding site" evidence="17">
    <location>
        <begin position="373"/>
        <end position="376"/>
    </location>
    <ligand>
        <name>ATP</name>
        <dbReference type="ChEBI" id="CHEBI:30616"/>
    </ligand>
</feature>
<evidence type="ECO:0000256" key="14">
    <source>
        <dbReference type="ARBA" id="ARBA00023152"/>
    </source>
</evidence>
<dbReference type="EC" id="2.7.2.3" evidence="6 18"/>
<feature type="binding site" evidence="16">
    <location>
        <begin position="64"/>
        <end position="67"/>
    </location>
    <ligand>
        <name>substrate</name>
    </ligand>
</feature>
<dbReference type="GO" id="GO:0005829">
    <property type="term" value="C:cytosol"/>
    <property type="evidence" value="ECO:0007669"/>
    <property type="project" value="TreeGrafter"/>
</dbReference>
<dbReference type="GO" id="GO:0006096">
    <property type="term" value="P:glycolytic process"/>
    <property type="evidence" value="ECO:0007669"/>
    <property type="project" value="UniProtKB-KW"/>
</dbReference>
<evidence type="ECO:0000256" key="17">
    <source>
        <dbReference type="PIRSR" id="PIRSR000724-2"/>
    </source>
</evidence>
<dbReference type="EMBL" id="ML977575">
    <property type="protein sequence ID" value="KAF2002770.1"/>
    <property type="molecule type" value="Genomic_DNA"/>
</dbReference>
<keyword evidence="21" id="KW-1185">Reference proteome</keyword>
<comment type="function">
    <text evidence="15">Catalyzes one of the two ATP producing reactions in the glycolytic pathway via the reversible conversion of 1,3-diphosphoglycerate to 3-phosphoglycerate. Both L- and D- forms of purine and pyrimidine nucleotides can be used as substrates, but the activity is much lower on pyrimidines. Negatively regulates the biosynthesis of acetyl-CoA from pyruvate in the mitochondrion.</text>
</comment>
<evidence type="ECO:0000313" key="20">
    <source>
        <dbReference type="EMBL" id="KAF2002770.1"/>
    </source>
</evidence>
<feature type="binding site" evidence="16">
    <location>
        <position position="123"/>
    </location>
    <ligand>
        <name>(2R)-3-phosphoglycerate</name>
        <dbReference type="ChEBI" id="CHEBI:58272"/>
    </ligand>
</feature>
<name>A0A6A5WLE2_9PLEO</name>
<feature type="binding site" evidence="16">
    <location>
        <begin position="24"/>
        <end position="26"/>
    </location>
    <ligand>
        <name>substrate</name>
    </ligand>
</feature>
<keyword evidence="14" id="KW-0324">Glycolysis</keyword>
<comment type="subunit">
    <text evidence="5 19">Monomer.</text>
</comment>
<dbReference type="Proteomes" id="UP000799779">
    <property type="component" value="Unassembled WGS sequence"/>
</dbReference>
<evidence type="ECO:0000256" key="6">
    <source>
        <dbReference type="ARBA" id="ARBA00013061"/>
    </source>
</evidence>
<evidence type="ECO:0000256" key="8">
    <source>
        <dbReference type="ARBA" id="ARBA00022679"/>
    </source>
</evidence>
<dbReference type="GO" id="GO:0043531">
    <property type="term" value="F:ADP binding"/>
    <property type="evidence" value="ECO:0007669"/>
    <property type="project" value="TreeGrafter"/>
</dbReference>
<dbReference type="SUPFAM" id="SSF53748">
    <property type="entry name" value="Phosphoglycerate kinase"/>
    <property type="match status" value="1"/>
</dbReference>
<evidence type="ECO:0000256" key="10">
    <source>
        <dbReference type="ARBA" id="ARBA00022741"/>
    </source>
</evidence>
<comment type="similarity">
    <text evidence="4 18">Belongs to the phosphoglycerate kinase family.</text>
</comment>
<keyword evidence="8 18" id="KW-0808">Transferase</keyword>
<organism evidence="20 21">
    <name type="scientific">Amniculicola lignicola CBS 123094</name>
    <dbReference type="NCBI Taxonomy" id="1392246"/>
    <lineage>
        <taxon>Eukaryota</taxon>
        <taxon>Fungi</taxon>
        <taxon>Dikarya</taxon>
        <taxon>Ascomycota</taxon>
        <taxon>Pezizomycotina</taxon>
        <taxon>Dothideomycetes</taxon>
        <taxon>Pleosporomycetidae</taxon>
        <taxon>Pleosporales</taxon>
        <taxon>Amniculicolaceae</taxon>
        <taxon>Amniculicola</taxon>
    </lineage>
</organism>
<evidence type="ECO:0000256" key="15">
    <source>
        <dbReference type="ARBA" id="ARBA00049965"/>
    </source>
</evidence>
<dbReference type="AlphaFoldDB" id="A0A6A5WLE2"/>
<dbReference type="PIRSF" id="PIRSF000724">
    <property type="entry name" value="Pgk"/>
    <property type="match status" value="1"/>
</dbReference>
<dbReference type="PANTHER" id="PTHR11406:SF0">
    <property type="entry name" value="PHOSPHOGLYCERATE KINASE"/>
    <property type="match status" value="1"/>
</dbReference>
<proteinExistence type="inferred from homology"/>
<evidence type="ECO:0000256" key="2">
    <source>
        <dbReference type="ARBA" id="ARBA00001946"/>
    </source>
</evidence>
<feature type="binding site" evidence="17">
    <location>
        <position position="220"/>
    </location>
    <ligand>
        <name>ATP</name>
        <dbReference type="ChEBI" id="CHEBI:30616"/>
    </ligand>
</feature>
<evidence type="ECO:0000256" key="9">
    <source>
        <dbReference type="ARBA" id="ARBA00022723"/>
    </source>
</evidence>
<keyword evidence="11 18" id="KW-0418">Kinase</keyword>
<protein>
    <recommendedName>
        <fullName evidence="7 18">Phosphoglycerate kinase</fullName>
        <ecNumber evidence="6 18">2.7.2.3</ecNumber>
    </recommendedName>
</protein>
<dbReference type="FunFam" id="3.40.50.1260:FF:000003">
    <property type="entry name" value="Phosphoglycerate kinase"/>
    <property type="match status" value="1"/>
</dbReference>
<evidence type="ECO:0000256" key="11">
    <source>
        <dbReference type="ARBA" id="ARBA00022777"/>
    </source>
</evidence>
<dbReference type="GO" id="GO:0046872">
    <property type="term" value="F:metal ion binding"/>
    <property type="evidence" value="ECO:0007669"/>
    <property type="project" value="UniProtKB-KW"/>
</dbReference>
<dbReference type="GO" id="GO:0005524">
    <property type="term" value="F:ATP binding"/>
    <property type="evidence" value="ECO:0007669"/>
    <property type="project" value="UniProtKB-KW"/>
</dbReference>
<evidence type="ECO:0000256" key="7">
    <source>
        <dbReference type="ARBA" id="ARBA00016471"/>
    </source>
</evidence>
<dbReference type="Pfam" id="PF00162">
    <property type="entry name" value="PGK"/>
    <property type="match status" value="1"/>
</dbReference>
<dbReference type="InterPro" id="IPR015911">
    <property type="entry name" value="Phosphoglycerate_kinase_CS"/>
</dbReference>
<evidence type="ECO:0000256" key="12">
    <source>
        <dbReference type="ARBA" id="ARBA00022840"/>
    </source>
</evidence>
<accession>A0A6A5WLE2</accession>
<feature type="binding site" evidence="17">
    <location>
        <position position="344"/>
    </location>
    <ligand>
        <name>ATP</name>
        <dbReference type="ChEBI" id="CHEBI:30616"/>
    </ligand>
</feature>
<sequence>MSLSNKLSITDVDVKGKRVLVRVDFNVPLDSDKNITNNQRIVGALPTIKYAIENGAKAVILMSHLGRPDGKPNSKYSLKPIVPELEKLLGKDVIFTEDCVGKEVEDTVNGAKDGQVILLENLRFHAEEEGSSKDAEGKKIKADKEKVEEFRKGLTALGDIYINDAFGTAHRGHSSMVGVDLPQKASGFLVKKELEYFAKALENPARPFLAILGGAKVSDKIQLIDNLLGKVDSLIVCGGMAFTFKKTLEGVKIGNSLFDEAGSKTVKDLVEKAKKNNVKLVLPVDYITADSFSKDAKTGYATDEDGIPDGWMGLDCGDKSIELYKQTIDDAKTILWNGPPGVFEFEAFEKGTKATMAAAVDAAQNGKIVIIGGGDTATVAAKYGVEDKLSHVSTGGGASLELLEGKDLPGVSALSSK</sequence>
<dbReference type="PROSITE" id="PS00111">
    <property type="entry name" value="PGLYCERATE_KINASE"/>
    <property type="match status" value="1"/>
</dbReference>
<dbReference type="InterPro" id="IPR015824">
    <property type="entry name" value="Phosphoglycerate_kinase_N"/>
</dbReference>
<evidence type="ECO:0000256" key="4">
    <source>
        <dbReference type="ARBA" id="ARBA00008982"/>
    </source>
</evidence>
<evidence type="ECO:0000256" key="19">
    <source>
        <dbReference type="RuleBase" id="RU000696"/>
    </source>
</evidence>
<dbReference type="InterPro" id="IPR036043">
    <property type="entry name" value="Phosphoglycerate_kinase_sf"/>
</dbReference>
<evidence type="ECO:0000256" key="18">
    <source>
        <dbReference type="RuleBase" id="RU000532"/>
    </source>
</evidence>
<keyword evidence="10" id="KW-0547">Nucleotide-binding</keyword>
<comment type="pathway">
    <text evidence="3">Carbohydrate degradation; glycolysis; pyruvate from D-glyceraldehyde 3-phosphate: step 2/5.</text>
</comment>
<evidence type="ECO:0000256" key="13">
    <source>
        <dbReference type="ARBA" id="ARBA00022842"/>
    </source>
</evidence>
<evidence type="ECO:0000256" key="1">
    <source>
        <dbReference type="ARBA" id="ARBA00000642"/>
    </source>
</evidence>
<evidence type="ECO:0000256" key="16">
    <source>
        <dbReference type="PIRSR" id="PIRSR000724-1"/>
    </source>
</evidence>
<dbReference type="HAMAP" id="MF_00145">
    <property type="entry name" value="Phosphoglyc_kinase"/>
    <property type="match status" value="1"/>
</dbReference>
<dbReference type="Gene3D" id="3.40.50.1260">
    <property type="entry name" value="Phosphoglycerate kinase, N-terminal domain"/>
    <property type="match status" value="3"/>
</dbReference>
<dbReference type="CDD" id="cd00318">
    <property type="entry name" value="Phosphoglycerate_kinase"/>
    <property type="match status" value="1"/>
</dbReference>
<keyword evidence="12 17" id="KW-0067">ATP-binding</keyword>
<dbReference type="PRINTS" id="PR00477">
    <property type="entry name" value="PHGLYCKINASE"/>
</dbReference>
<feature type="binding site" evidence="16">
    <location>
        <position position="171"/>
    </location>
    <ligand>
        <name>(2R)-3-phosphoglycerate</name>
        <dbReference type="ChEBI" id="CHEBI:58272"/>
    </ligand>
</feature>
<comment type="cofactor">
    <cofactor evidence="2">
        <name>Mg(2+)</name>
        <dbReference type="ChEBI" id="CHEBI:18420"/>
    </cofactor>
</comment>
<dbReference type="GO" id="GO:0004618">
    <property type="term" value="F:phosphoglycerate kinase activity"/>
    <property type="evidence" value="ECO:0007669"/>
    <property type="project" value="UniProtKB-EC"/>
</dbReference>
<dbReference type="InterPro" id="IPR001576">
    <property type="entry name" value="Phosphoglycerate_kinase"/>
</dbReference>
<comment type="catalytic activity">
    <reaction evidence="1 18">
        <text>(2R)-3-phosphoglycerate + ATP = (2R)-3-phospho-glyceroyl phosphate + ADP</text>
        <dbReference type="Rhea" id="RHEA:14801"/>
        <dbReference type="ChEBI" id="CHEBI:30616"/>
        <dbReference type="ChEBI" id="CHEBI:57604"/>
        <dbReference type="ChEBI" id="CHEBI:58272"/>
        <dbReference type="ChEBI" id="CHEBI:456216"/>
        <dbReference type="EC" id="2.7.2.3"/>
    </reaction>
</comment>
<evidence type="ECO:0000313" key="21">
    <source>
        <dbReference type="Proteomes" id="UP000799779"/>
    </source>
</evidence>
<reference evidence="20" key="1">
    <citation type="journal article" date="2020" name="Stud. Mycol.">
        <title>101 Dothideomycetes genomes: a test case for predicting lifestyles and emergence of pathogens.</title>
        <authorList>
            <person name="Haridas S."/>
            <person name="Albert R."/>
            <person name="Binder M."/>
            <person name="Bloem J."/>
            <person name="Labutti K."/>
            <person name="Salamov A."/>
            <person name="Andreopoulos B."/>
            <person name="Baker S."/>
            <person name="Barry K."/>
            <person name="Bills G."/>
            <person name="Bluhm B."/>
            <person name="Cannon C."/>
            <person name="Castanera R."/>
            <person name="Culley D."/>
            <person name="Daum C."/>
            <person name="Ezra D."/>
            <person name="Gonzalez J."/>
            <person name="Henrissat B."/>
            <person name="Kuo A."/>
            <person name="Liang C."/>
            <person name="Lipzen A."/>
            <person name="Lutzoni F."/>
            <person name="Magnuson J."/>
            <person name="Mondo S."/>
            <person name="Nolan M."/>
            <person name="Ohm R."/>
            <person name="Pangilinan J."/>
            <person name="Park H.-J."/>
            <person name="Ramirez L."/>
            <person name="Alfaro M."/>
            <person name="Sun H."/>
            <person name="Tritt A."/>
            <person name="Yoshinaga Y."/>
            <person name="Zwiers L.-H."/>
            <person name="Turgeon B."/>
            <person name="Goodwin S."/>
            <person name="Spatafora J."/>
            <person name="Crous P."/>
            <person name="Grigoriev I."/>
        </authorList>
    </citation>
    <scope>NUCLEOTIDE SEQUENCE</scope>
    <source>
        <strain evidence="20">CBS 123094</strain>
    </source>
</reference>
<keyword evidence="9" id="KW-0479">Metal-binding</keyword>
<feature type="binding site" evidence="16">
    <location>
        <position position="40"/>
    </location>
    <ligand>
        <name>(2R)-3-phosphoglycerate</name>
        <dbReference type="ChEBI" id="CHEBI:58272"/>
    </ligand>
</feature>
<dbReference type="FunFam" id="3.40.50.1260:FF:000019">
    <property type="entry name" value="Phosphoglycerate kinase 1"/>
    <property type="match status" value="1"/>
</dbReference>
<evidence type="ECO:0000256" key="3">
    <source>
        <dbReference type="ARBA" id="ARBA00004838"/>
    </source>
</evidence>
<feature type="binding site" evidence="17">
    <location>
        <position position="313"/>
    </location>
    <ligand>
        <name>ATP</name>
        <dbReference type="ChEBI" id="CHEBI:30616"/>
    </ligand>
</feature>